<proteinExistence type="predicted"/>
<organism evidence="1 2">
    <name type="scientific">Ensete ventricosum</name>
    <name type="common">Abyssinian banana</name>
    <name type="synonym">Musa ensete</name>
    <dbReference type="NCBI Taxonomy" id="4639"/>
    <lineage>
        <taxon>Eukaryota</taxon>
        <taxon>Viridiplantae</taxon>
        <taxon>Streptophyta</taxon>
        <taxon>Embryophyta</taxon>
        <taxon>Tracheophyta</taxon>
        <taxon>Spermatophyta</taxon>
        <taxon>Magnoliopsida</taxon>
        <taxon>Liliopsida</taxon>
        <taxon>Zingiberales</taxon>
        <taxon>Musaceae</taxon>
        <taxon>Ensete</taxon>
    </lineage>
</organism>
<gene>
    <name evidence="1" type="ORF">OPV22_027917</name>
</gene>
<accession>A0AAV8Q8Z9</accession>
<sequence length="90" mass="10022">MLTCPMFTVLPLTGERARWNQSSSRILTADESLKLHFYLFAILLPRSLFDPKEASALLPLSLLPSEGNRPQFGDSSGLQGFRLVLCGKVR</sequence>
<dbReference type="EMBL" id="JAQQAF010000008">
    <property type="protein sequence ID" value="KAJ8465365.1"/>
    <property type="molecule type" value="Genomic_DNA"/>
</dbReference>
<reference evidence="1 2" key="1">
    <citation type="submission" date="2022-12" db="EMBL/GenBank/DDBJ databases">
        <title>Chromosome-scale assembly of the Ensete ventricosum genome.</title>
        <authorList>
            <person name="Dussert Y."/>
            <person name="Stocks J."/>
            <person name="Wendawek A."/>
            <person name="Woldeyes F."/>
            <person name="Nichols R.A."/>
            <person name="Borrell J.S."/>
        </authorList>
    </citation>
    <scope>NUCLEOTIDE SEQUENCE [LARGE SCALE GENOMIC DNA]</scope>
    <source>
        <strain evidence="2">cv. Maze</strain>
        <tissue evidence="1">Seeds</tissue>
    </source>
</reference>
<comment type="caution">
    <text evidence="1">The sequence shown here is derived from an EMBL/GenBank/DDBJ whole genome shotgun (WGS) entry which is preliminary data.</text>
</comment>
<protein>
    <submittedName>
        <fullName evidence="1">Uncharacterized protein</fullName>
    </submittedName>
</protein>
<dbReference type="Proteomes" id="UP001222027">
    <property type="component" value="Unassembled WGS sequence"/>
</dbReference>
<name>A0AAV8Q8Z9_ENSVE</name>
<evidence type="ECO:0000313" key="1">
    <source>
        <dbReference type="EMBL" id="KAJ8465365.1"/>
    </source>
</evidence>
<keyword evidence="2" id="KW-1185">Reference proteome</keyword>
<dbReference type="AlphaFoldDB" id="A0AAV8Q8Z9"/>
<evidence type="ECO:0000313" key="2">
    <source>
        <dbReference type="Proteomes" id="UP001222027"/>
    </source>
</evidence>